<gene>
    <name evidence="2" type="ORF">CWS01_03100</name>
</gene>
<organism evidence="2 3">
    <name type="scientific">Niallia nealsonii</name>
    <dbReference type="NCBI Taxonomy" id="115979"/>
    <lineage>
        <taxon>Bacteria</taxon>
        <taxon>Bacillati</taxon>
        <taxon>Bacillota</taxon>
        <taxon>Bacilli</taxon>
        <taxon>Bacillales</taxon>
        <taxon>Bacillaceae</taxon>
        <taxon>Niallia</taxon>
    </lineage>
</organism>
<reference evidence="2 3" key="1">
    <citation type="journal article" date="2003" name="Int. J. Syst. Evol. Microbiol.">
        <title>Bacillus nealsonii sp. nov., isolated from a spacecraft-assembly facility, whose spores are gamma-radiation resistant.</title>
        <authorList>
            <person name="Venkateswaran K."/>
            <person name="Kempf M."/>
            <person name="Chen F."/>
            <person name="Satomi M."/>
            <person name="Nicholson W."/>
            <person name="Kern R."/>
        </authorList>
    </citation>
    <scope>NUCLEOTIDE SEQUENCE [LARGE SCALE GENOMIC DNA]</scope>
    <source>
        <strain evidence="2 3">FO-92</strain>
    </source>
</reference>
<dbReference type="Proteomes" id="UP000233375">
    <property type="component" value="Unassembled WGS sequence"/>
</dbReference>
<dbReference type="InterPro" id="IPR008407">
    <property type="entry name" value="Brnchd-chn_aa_trnsp_AzlD"/>
</dbReference>
<evidence type="ECO:0000256" key="1">
    <source>
        <dbReference type="SAM" id="Phobius"/>
    </source>
</evidence>
<feature type="transmembrane region" description="Helical" evidence="1">
    <location>
        <begin position="89"/>
        <end position="106"/>
    </location>
</feature>
<name>A0A2N0Z6H0_9BACI</name>
<feature type="transmembrane region" description="Helical" evidence="1">
    <location>
        <begin position="6"/>
        <end position="29"/>
    </location>
</feature>
<dbReference type="EMBL" id="PISE01000007">
    <property type="protein sequence ID" value="PKG25099.1"/>
    <property type="molecule type" value="Genomic_DNA"/>
</dbReference>
<keyword evidence="3" id="KW-1185">Reference proteome</keyword>
<accession>A0A2N0Z6H0</accession>
<proteinExistence type="predicted"/>
<dbReference type="AlphaFoldDB" id="A0A2N0Z6H0"/>
<dbReference type="OrthoDB" id="7870017at2"/>
<dbReference type="RefSeq" id="WP_101175586.1">
    <property type="nucleotide sequence ID" value="NZ_PISE01000007.1"/>
</dbReference>
<feature type="transmembrane region" description="Helical" evidence="1">
    <location>
        <begin position="41"/>
        <end position="60"/>
    </location>
</feature>
<dbReference type="Pfam" id="PF05437">
    <property type="entry name" value="AzlD"/>
    <property type="match status" value="1"/>
</dbReference>
<keyword evidence="1" id="KW-0812">Transmembrane</keyword>
<protein>
    <submittedName>
        <fullName evidence="2">Branched-chain amino acid transporter AzlD</fullName>
    </submittedName>
</protein>
<evidence type="ECO:0000313" key="2">
    <source>
        <dbReference type="EMBL" id="PKG25099.1"/>
    </source>
</evidence>
<sequence>MNTSLAFVLLLVGCTIVTLLPRILPFILVRNFTISKPIKKWLSYIPICIFTGLIVESLLAKTNSGLAINWTVLAAAIPTCLIAIFTKSLLTTVLVGVFSMAIIRFFF</sequence>
<feature type="transmembrane region" description="Helical" evidence="1">
    <location>
        <begin position="66"/>
        <end position="84"/>
    </location>
</feature>
<keyword evidence="1" id="KW-1133">Transmembrane helix</keyword>
<keyword evidence="1" id="KW-0472">Membrane</keyword>
<evidence type="ECO:0000313" key="3">
    <source>
        <dbReference type="Proteomes" id="UP000233375"/>
    </source>
</evidence>
<comment type="caution">
    <text evidence="2">The sequence shown here is derived from an EMBL/GenBank/DDBJ whole genome shotgun (WGS) entry which is preliminary data.</text>
</comment>